<gene>
    <name evidence="2" type="ORF">DDE18_20385</name>
</gene>
<reference evidence="2 3" key="1">
    <citation type="submission" date="2018-04" db="EMBL/GenBank/DDBJ databases">
        <title>Genome of Nocardioides gansuensis WSJ-1.</title>
        <authorList>
            <person name="Wu S."/>
            <person name="Wang G."/>
        </authorList>
    </citation>
    <scope>NUCLEOTIDE SEQUENCE [LARGE SCALE GENOMIC DNA]</scope>
    <source>
        <strain evidence="2 3">WSJ-1</strain>
    </source>
</reference>
<evidence type="ECO:0000313" key="3">
    <source>
        <dbReference type="Proteomes" id="UP000246018"/>
    </source>
</evidence>
<dbReference type="PANTHER" id="PTHR14859:SF0">
    <property type="entry name" value="ENDONUCLEASE_EXONUCLEASE_PHOSPHATASE FAMILY PROTEIN, EXPRESSED"/>
    <property type="match status" value="1"/>
</dbReference>
<comment type="caution">
    <text evidence="2">The sequence shown here is derived from an EMBL/GenBank/DDBJ whole genome shotgun (WGS) entry which is preliminary data.</text>
</comment>
<evidence type="ECO:0000259" key="1">
    <source>
        <dbReference type="Pfam" id="PF03372"/>
    </source>
</evidence>
<dbReference type="SUPFAM" id="SSF56219">
    <property type="entry name" value="DNase I-like"/>
    <property type="match status" value="1"/>
</dbReference>
<proteinExistence type="predicted"/>
<keyword evidence="2" id="KW-0378">Hydrolase</keyword>
<dbReference type="GO" id="GO:0006506">
    <property type="term" value="P:GPI anchor biosynthetic process"/>
    <property type="evidence" value="ECO:0007669"/>
    <property type="project" value="TreeGrafter"/>
</dbReference>
<dbReference type="InterPro" id="IPR005135">
    <property type="entry name" value="Endo/exonuclease/phosphatase"/>
</dbReference>
<name>A0A2T8F5H8_9ACTN</name>
<dbReference type="GO" id="GO:0016020">
    <property type="term" value="C:membrane"/>
    <property type="evidence" value="ECO:0007669"/>
    <property type="project" value="GOC"/>
</dbReference>
<dbReference type="Proteomes" id="UP000246018">
    <property type="component" value="Unassembled WGS sequence"/>
</dbReference>
<feature type="domain" description="Endonuclease/exonuclease/phosphatase" evidence="1">
    <location>
        <begin position="4"/>
        <end position="243"/>
    </location>
</feature>
<protein>
    <submittedName>
        <fullName evidence="2">Endonuclease</fullName>
    </submittedName>
</protein>
<evidence type="ECO:0000313" key="2">
    <source>
        <dbReference type="EMBL" id="PVG80930.1"/>
    </source>
</evidence>
<sequence>MRLATFNILHGRSPVDQQVDVDRYAKAIESLDADVLALQEVDRNQTRSAGADLTAIAVDVMDAPEHRFVAALSGNPGAMWMAADGDEQPDSAAYGVALVSRYPVHAWEVVRLAPVPGRVPLRFHGSFAPVMVRDEPRVAVAALVETPLGATTVVCTHLTFVSWWNGWQLRRLRRSLEDRRPPLVLMGDLNMGPERAERVSGLRSAVTAPTFPAHAPTEQLDHILVNGVPEGCGEAKALPLSDHRALVLDV</sequence>
<keyword evidence="3" id="KW-1185">Reference proteome</keyword>
<dbReference type="InterPro" id="IPR051916">
    <property type="entry name" value="GPI-anchor_lipid_remodeler"/>
</dbReference>
<dbReference type="PANTHER" id="PTHR14859">
    <property type="entry name" value="CALCOFLUOR WHITE HYPERSENSITIVE PROTEIN PRECURSOR"/>
    <property type="match status" value="1"/>
</dbReference>
<dbReference type="RefSeq" id="WP_116574111.1">
    <property type="nucleotide sequence ID" value="NZ_QDGZ01000011.1"/>
</dbReference>
<dbReference type="AlphaFoldDB" id="A0A2T8F5H8"/>
<dbReference type="EMBL" id="QDGZ01000011">
    <property type="protein sequence ID" value="PVG80930.1"/>
    <property type="molecule type" value="Genomic_DNA"/>
</dbReference>
<accession>A0A2T8F5H8</accession>
<dbReference type="Pfam" id="PF03372">
    <property type="entry name" value="Exo_endo_phos"/>
    <property type="match status" value="1"/>
</dbReference>
<dbReference type="OrthoDB" id="155529at2"/>
<dbReference type="InterPro" id="IPR036691">
    <property type="entry name" value="Endo/exonu/phosph_ase_sf"/>
</dbReference>
<dbReference type="GO" id="GO:0004519">
    <property type="term" value="F:endonuclease activity"/>
    <property type="evidence" value="ECO:0007669"/>
    <property type="project" value="UniProtKB-KW"/>
</dbReference>
<dbReference type="Gene3D" id="3.60.10.10">
    <property type="entry name" value="Endonuclease/exonuclease/phosphatase"/>
    <property type="match status" value="1"/>
</dbReference>
<keyword evidence="2" id="KW-0540">Nuclease</keyword>
<keyword evidence="2" id="KW-0255">Endonuclease</keyword>
<organism evidence="2 3">
    <name type="scientific">Nocardioides gansuensis</name>
    <dbReference type="NCBI Taxonomy" id="2138300"/>
    <lineage>
        <taxon>Bacteria</taxon>
        <taxon>Bacillati</taxon>
        <taxon>Actinomycetota</taxon>
        <taxon>Actinomycetes</taxon>
        <taxon>Propionibacteriales</taxon>
        <taxon>Nocardioidaceae</taxon>
        <taxon>Nocardioides</taxon>
    </lineage>
</organism>